<gene>
    <name evidence="2" type="ORF">FHP88_09875</name>
</gene>
<name>A0A557SD10_9GAMM</name>
<protein>
    <submittedName>
        <fullName evidence="2">Uncharacterized protein</fullName>
    </submittedName>
</protein>
<reference evidence="2 3" key="1">
    <citation type="submission" date="2019-07" db="EMBL/GenBank/DDBJ databases">
        <title>The pathways for chlorine oxyanion respiration interact through the shared metabolite chlorate.</title>
        <authorList>
            <person name="Barnum T.P."/>
            <person name="Cheng Y."/>
            <person name="Hill K.A."/>
            <person name="Lucas L.N."/>
            <person name="Carlson H.K."/>
            <person name="Coates J.D."/>
        </authorList>
    </citation>
    <scope>NUCLEOTIDE SEQUENCE [LARGE SCALE GENOMIC DNA]</scope>
    <source>
        <strain evidence="2 3">BK-1</strain>
    </source>
</reference>
<dbReference type="AlphaFoldDB" id="A0A557SD10"/>
<dbReference type="EMBL" id="VMNH01000009">
    <property type="protein sequence ID" value="TVO75302.1"/>
    <property type="molecule type" value="Genomic_DNA"/>
</dbReference>
<evidence type="ECO:0000256" key="1">
    <source>
        <dbReference type="SAM" id="MobiDB-lite"/>
    </source>
</evidence>
<feature type="compositionally biased region" description="Polar residues" evidence="1">
    <location>
        <begin position="57"/>
        <end position="71"/>
    </location>
</feature>
<feature type="region of interest" description="Disordered" evidence="1">
    <location>
        <begin position="1"/>
        <end position="71"/>
    </location>
</feature>
<proteinExistence type="predicted"/>
<evidence type="ECO:0000313" key="3">
    <source>
        <dbReference type="Proteomes" id="UP000316649"/>
    </source>
</evidence>
<accession>A0A557SD10</accession>
<feature type="compositionally biased region" description="Polar residues" evidence="1">
    <location>
        <begin position="99"/>
        <end position="112"/>
    </location>
</feature>
<evidence type="ECO:0000313" key="2">
    <source>
        <dbReference type="EMBL" id="TVO75302.1"/>
    </source>
</evidence>
<dbReference type="RefSeq" id="WP_144358875.1">
    <property type="nucleotide sequence ID" value="NZ_VMNH01000009.1"/>
</dbReference>
<feature type="region of interest" description="Disordered" evidence="1">
    <location>
        <begin position="89"/>
        <end position="112"/>
    </location>
</feature>
<sequence>MVSLLSNDKILPQVNDRNSSAAEKRSGTGLENNTGSPSATPANDTVELSGTGRLVSQEVNSPRSGNVTNQEQAMTLALRIKETIQSSASSALKAHGQIESGQLTSLLEASAA</sequence>
<feature type="compositionally biased region" description="Polar residues" evidence="1">
    <location>
        <begin position="29"/>
        <end position="48"/>
    </location>
</feature>
<organism evidence="2 3">
    <name type="scientific">Sedimenticola selenatireducens</name>
    <dbReference type="NCBI Taxonomy" id="191960"/>
    <lineage>
        <taxon>Bacteria</taxon>
        <taxon>Pseudomonadati</taxon>
        <taxon>Pseudomonadota</taxon>
        <taxon>Gammaproteobacteria</taxon>
        <taxon>Chromatiales</taxon>
        <taxon>Sedimenticolaceae</taxon>
        <taxon>Sedimenticola</taxon>
    </lineage>
</organism>
<dbReference type="Proteomes" id="UP000316649">
    <property type="component" value="Unassembled WGS sequence"/>
</dbReference>
<keyword evidence="3" id="KW-1185">Reference proteome</keyword>
<comment type="caution">
    <text evidence="2">The sequence shown here is derived from an EMBL/GenBank/DDBJ whole genome shotgun (WGS) entry which is preliminary data.</text>
</comment>